<dbReference type="InterPro" id="IPR011990">
    <property type="entry name" value="TPR-like_helical_dom_sf"/>
</dbReference>
<dbReference type="SUPFAM" id="SSF48452">
    <property type="entry name" value="TPR-like"/>
    <property type="match status" value="2"/>
</dbReference>
<dbReference type="Pfam" id="PF13432">
    <property type="entry name" value="TPR_16"/>
    <property type="match status" value="3"/>
</dbReference>
<evidence type="ECO:0000313" key="3">
    <source>
        <dbReference type="Proteomes" id="UP000283458"/>
    </source>
</evidence>
<protein>
    <submittedName>
        <fullName evidence="2">Tetratricopeptide repeat protein</fullName>
    </submittedName>
</protein>
<feature type="repeat" description="TPR" evidence="1">
    <location>
        <begin position="178"/>
        <end position="211"/>
    </location>
</feature>
<keyword evidence="3" id="KW-1185">Reference proteome</keyword>
<proteinExistence type="predicted"/>
<dbReference type="Proteomes" id="UP000283458">
    <property type="component" value="Unassembled WGS sequence"/>
</dbReference>
<accession>A0A418VVZ9</accession>
<dbReference type="Pfam" id="PF07721">
    <property type="entry name" value="TPR_4"/>
    <property type="match status" value="1"/>
</dbReference>
<dbReference type="Gene3D" id="1.25.40.10">
    <property type="entry name" value="Tetratricopeptide repeat domain"/>
    <property type="match status" value="1"/>
</dbReference>
<comment type="caution">
    <text evidence="2">The sequence shown here is derived from an EMBL/GenBank/DDBJ whole genome shotgun (WGS) entry which is preliminary data.</text>
</comment>
<name>A0A418VVZ9_9PROT</name>
<dbReference type="GO" id="GO:0042802">
    <property type="term" value="F:identical protein binding"/>
    <property type="evidence" value="ECO:0007669"/>
    <property type="project" value="InterPro"/>
</dbReference>
<evidence type="ECO:0000313" key="2">
    <source>
        <dbReference type="EMBL" id="RJF81314.1"/>
    </source>
</evidence>
<gene>
    <name evidence="2" type="ORF">D3877_14115</name>
</gene>
<feature type="repeat" description="TPR" evidence="1">
    <location>
        <begin position="212"/>
        <end position="245"/>
    </location>
</feature>
<dbReference type="SMART" id="SM00028">
    <property type="entry name" value="TPR"/>
    <property type="match status" value="7"/>
</dbReference>
<dbReference type="InterPro" id="IPR019734">
    <property type="entry name" value="TPR_rpt"/>
</dbReference>
<reference evidence="2 3" key="1">
    <citation type="submission" date="2018-09" db="EMBL/GenBank/DDBJ databases">
        <authorList>
            <person name="Zhu H."/>
        </authorList>
    </citation>
    <scope>NUCLEOTIDE SEQUENCE [LARGE SCALE GENOMIC DNA]</scope>
    <source>
        <strain evidence="2 3">K2W22B-5</strain>
    </source>
</reference>
<dbReference type="AlphaFoldDB" id="A0A418VVZ9"/>
<organism evidence="2 3">
    <name type="scientific">Azospirillum cavernae</name>
    <dbReference type="NCBI Taxonomy" id="2320860"/>
    <lineage>
        <taxon>Bacteria</taxon>
        <taxon>Pseudomonadati</taxon>
        <taxon>Pseudomonadota</taxon>
        <taxon>Alphaproteobacteria</taxon>
        <taxon>Rhodospirillales</taxon>
        <taxon>Azospirillaceae</taxon>
        <taxon>Azospirillum</taxon>
    </lineage>
</organism>
<evidence type="ECO:0000256" key="1">
    <source>
        <dbReference type="PROSITE-ProRule" id="PRU00339"/>
    </source>
</evidence>
<dbReference type="SUPFAM" id="SSF53756">
    <property type="entry name" value="UDP-Glycosyltransferase/glycogen phosphorylase"/>
    <property type="match status" value="1"/>
</dbReference>
<dbReference type="InterPro" id="IPR011717">
    <property type="entry name" value="TPR-4"/>
</dbReference>
<dbReference type="InterPro" id="IPR052943">
    <property type="entry name" value="TMTC_O-mannosyl-trnsfr"/>
</dbReference>
<dbReference type="Gene3D" id="3.40.50.2000">
    <property type="entry name" value="Glycogen Phosphorylase B"/>
    <property type="match status" value="1"/>
</dbReference>
<dbReference type="EMBL" id="QYUL01000002">
    <property type="protein sequence ID" value="RJF81314.1"/>
    <property type="molecule type" value="Genomic_DNA"/>
</dbReference>
<dbReference type="PROSITE" id="PS50005">
    <property type="entry name" value="TPR"/>
    <property type="match status" value="2"/>
</dbReference>
<keyword evidence="1" id="KW-0802">TPR repeat</keyword>
<sequence length="591" mass="63656">MTMETSRPDALLKAGIAHHAAGRAAEAESAYRAVLAAHPGHPDALHLLGVLALHHGRPDLAARLIGESIRHDPGNPAGFSNLARALHRLGQLGQARTSARVALALDPGFLDGFNTLADILSERGEHGATADALSRVLALSPWLTEPRLKRAHALLLAGRNEDAVETLMTLLGMTPLSVAGYTNMGVALRRLGRLEEAIAAYRSALGFSSGEPGTLNNLGITFQDVGRYEEAAACFRLSIAGQPDGSHAHLNLGLVARDEMRVDESITLARRAATLEPALAEAHTALGHGLLLKGELREGFAEYEWRSRMADFPSPRRDFASPVWDGSSLAGRTLLVHDEQGVGDTIMFARYAALLQTHGARVFLDCNAQLVRLLSSMPGISGVVPRYESPPPHDFHVALASLPHRLRATLYTIPAPLAYLKAEPALVESWRARLGSRRGLRIGLIWAGNPEFKGDRLRSPGLAAFRPLLDLPGVSVYGLQKGAGRRDLERCGPLPTSFVDLGADIADFADTAAIMDSLDLVVSSCTGPAHLAGALGRPTWTVLPFAPDWRWLEHGVCTPWYPSMRLFRQERRGDWSAVVARLCGMLEGLTG</sequence>
<dbReference type="PANTHER" id="PTHR44809">
    <property type="match status" value="1"/>
</dbReference>
<dbReference type="PANTHER" id="PTHR44809:SF1">
    <property type="entry name" value="PROTEIN O-MANNOSYL-TRANSFERASE TMTC1"/>
    <property type="match status" value="1"/>
</dbReference>